<evidence type="ECO:0000313" key="2">
    <source>
        <dbReference type="EMBL" id="MQM18081.1"/>
    </source>
</evidence>
<keyword evidence="3" id="KW-1185">Reference proteome</keyword>
<dbReference type="AlphaFoldDB" id="A0A843XFR3"/>
<feature type="compositionally biased region" description="Basic and acidic residues" evidence="1">
    <location>
        <begin position="52"/>
        <end position="68"/>
    </location>
</feature>
<comment type="caution">
    <text evidence="2">The sequence shown here is derived from an EMBL/GenBank/DDBJ whole genome shotgun (WGS) entry which is preliminary data.</text>
</comment>
<dbReference type="Proteomes" id="UP000652761">
    <property type="component" value="Unassembled WGS sequence"/>
</dbReference>
<proteinExistence type="predicted"/>
<organism evidence="2 3">
    <name type="scientific">Colocasia esculenta</name>
    <name type="common">Wild taro</name>
    <name type="synonym">Arum esculentum</name>
    <dbReference type="NCBI Taxonomy" id="4460"/>
    <lineage>
        <taxon>Eukaryota</taxon>
        <taxon>Viridiplantae</taxon>
        <taxon>Streptophyta</taxon>
        <taxon>Embryophyta</taxon>
        <taxon>Tracheophyta</taxon>
        <taxon>Spermatophyta</taxon>
        <taxon>Magnoliopsida</taxon>
        <taxon>Liliopsida</taxon>
        <taxon>Araceae</taxon>
        <taxon>Aroideae</taxon>
        <taxon>Colocasieae</taxon>
        <taxon>Colocasia</taxon>
    </lineage>
</organism>
<accession>A0A843XFR3</accession>
<feature type="region of interest" description="Disordered" evidence="1">
    <location>
        <begin position="39"/>
        <end position="68"/>
    </location>
</feature>
<evidence type="ECO:0000313" key="3">
    <source>
        <dbReference type="Proteomes" id="UP000652761"/>
    </source>
</evidence>
<protein>
    <submittedName>
        <fullName evidence="2">Uncharacterized protein</fullName>
    </submittedName>
</protein>
<evidence type="ECO:0000256" key="1">
    <source>
        <dbReference type="SAM" id="MobiDB-lite"/>
    </source>
</evidence>
<dbReference type="EMBL" id="NMUH01007953">
    <property type="protein sequence ID" value="MQM18081.1"/>
    <property type="molecule type" value="Genomic_DNA"/>
</dbReference>
<gene>
    <name evidence="2" type="ORF">Taro_051067</name>
</gene>
<name>A0A843XFR3_COLES</name>
<reference evidence="2" key="1">
    <citation type="submission" date="2017-07" db="EMBL/GenBank/DDBJ databases">
        <title>Taro Niue Genome Assembly and Annotation.</title>
        <authorList>
            <person name="Atibalentja N."/>
            <person name="Keating K."/>
            <person name="Fields C.J."/>
        </authorList>
    </citation>
    <scope>NUCLEOTIDE SEQUENCE</scope>
    <source>
        <strain evidence="2">Niue_2</strain>
        <tissue evidence="2">Leaf</tissue>
    </source>
</reference>
<sequence>MGILHPPRNNFWWDEVHSNPNNSLRTTERAATFAWQKLLSHKPKPSSPSVQERNRRLQCHEKPQEEEE</sequence>